<comment type="caution">
    <text evidence="9">Lacks conserved residue(s) required for the propagation of feature annotation.</text>
</comment>
<dbReference type="Gene3D" id="3.40.50.300">
    <property type="entry name" value="P-loop containing nucleotide triphosphate hydrolases"/>
    <property type="match status" value="1"/>
</dbReference>
<comment type="function">
    <text evidence="9">Catalyzes a mechanistically unusual reaction, the ATP-dependent insertion of CO2 between the N7 and N8 nitrogen atoms of 7,8-diaminopelargonic acid (DAPA, also called 7,8-diammoniononanoate) to form a ureido ring.</text>
</comment>
<dbReference type="GO" id="GO:0005524">
    <property type="term" value="F:ATP binding"/>
    <property type="evidence" value="ECO:0007669"/>
    <property type="project" value="UniProtKB-UniRule"/>
</dbReference>
<sequence length="223" mass="24075">MGLAFLVTGTDTGVGKTYVARGLIKAFVAKGLVTLPFKPVETGCLDYPMDGRALVEAAQCNIKDEEVVPLLFKEPLAPAVAEKIEGKRIDLHFLTEKFLQLKKKSDILVIEGAGGLLVPVTGKFTYADLANLWDLPLVVVARSKLGTINHTLLTLRVARAQGLKVLAVVLNGYEGADVAERTNPEVIEELGDIKVFLIGKSDEPPALTELAEYVYENLEGSLS</sequence>
<keyword evidence="3 9" id="KW-0479">Metal-binding</keyword>
<dbReference type="InterPro" id="IPR027417">
    <property type="entry name" value="P-loop_NTPase"/>
</dbReference>
<keyword evidence="1 9" id="KW-0963">Cytoplasm</keyword>
<dbReference type="GO" id="GO:0000287">
    <property type="term" value="F:magnesium ion binding"/>
    <property type="evidence" value="ECO:0007669"/>
    <property type="project" value="UniProtKB-UniRule"/>
</dbReference>
<feature type="binding site" evidence="9">
    <location>
        <position position="50"/>
    </location>
    <ligand>
        <name>Mg(2+)</name>
        <dbReference type="ChEBI" id="CHEBI:18420"/>
    </ligand>
</feature>
<feature type="binding site" evidence="9">
    <location>
        <position position="17"/>
    </location>
    <ligand>
        <name>Mg(2+)</name>
        <dbReference type="ChEBI" id="CHEBI:18420"/>
    </ligand>
</feature>
<comment type="catalytic activity">
    <reaction evidence="8">
        <text>(7R,8S)-8-amino-7-(carboxyamino)nonanoate + ATP = (4R,5S)-dethiobiotin + ADP + phosphate + H(+)</text>
        <dbReference type="Rhea" id="RHEA:63684"/>
        <dbReference type="ChEBI" id="CHEBI:15378"/>
        <dbReference type="ChEBI" id="CHEBI:30616"/>
        <dbReference type="ChEBI" id="CHEBI:43474"/>
        <dbReference type="ChEBI" id="CHEBI:149470"/>
        <dbReference type="ChEBI" id="CHEBI:149473"/>
        <dbReference type="ChEBI" id="CHEBI:456216"/>
    </reaction>
</comment>
<dbReference type="AlphaFoldDB" id="A0A0S3QUS0"/>
<dbReference type="PATRIC" id="fig|1298851.3.peg.1375"/>
<keyword evidence="5 9" id="KW-0093">Biotin biosynthesis</keyword>
<organism evidence="10 11">
    <name type="scientific">Thermosulfidibacter takaii (strain DSM 17441 / JCM 13301 / NBRC 103674 / ABI70S6)</name>
    <dbReference type="NCBI Taxonomy" id="1298851"/>
    <lineage>
        <taxon>Bacteria</taxon>
        <taxon>Pseudomonadati</taxon>
        <taxon>Thermosulfidibacterota</taxon>
        <taxon>Thermosulfidibacteria</taxon>
        <taxon>Thermosulfidibacterales</taxon>
        <taxon>Thermosulfidibacteraceae</taxon>
    </lineage>
</organism>
<dbReference type="PANTHER" id="PTHR43210:SF2">
    <property type="entry name" value="ATP-DEPENDENT DETHIOBIOTIN SYNTHETASE BIOD 2"/>
    <property type="match status" value="1"/>
</dbReference>
<dbReference type="Proteomes" id="UP000063234">
    <property type="component" value="Chromosome"/>
</dbReference>
<comment type="subunit">
    <text evidence="9">Homodimer.</text>
</comment>
<feature type="binding site" evidence="9">
    <location>
        <begin position="13"/>
        <end position="18"/>
    </location>
    <ligand>
        <name>ATP</name>
        <dbReference type="ChEBI" id="CHEBI:30616"/>
    </ligand>
</feature>
<evidence type="ECO:0000256" key="1">
    <source>
        <dbReference type="ARBA" id="ARBA00022490"/>
    </source>
</evidence>
<dbReference type="SUPFAM" id="SSF52540">
    <property type="entry name" value="P-loop containing nucleoside triphosphate hydrolases"/>
    <property type="match status" value="1"/>
</dbReference>
<accession>A0A0S3QUS0</accession>
<dbReference type="STRING" id="1298851.TST_1301"/>
<feature type="binding site" evidence="9">
    <location>
        <begin position="205"/>
        <end position="207"/>
    </location>
    <ligand>
        <name>ATP</name>
        <dbReference type="ChEBI" id="CHEBI:30616"/>
    </ligand>
</feature>
<feature type="binding site" evidence="9">
    <location>
        <position position="50"/>
    </location>
    <ligand>
        <name>ATP</name>
        <dbReference type="ChEBI" id="CHEBI:30616"/>
    </ligand>
</feature>
<gene>
    <name evidence="9 10" type="primary">bioD</name>
    <name evidence="10" type="ORF">TST_1301</name>
</gene>
<comment type="catalytic activity">
    <reaction evidence="9">
        <text>(7R,8S)-7,8-diammoniononanoate + CO2 + ATP = (4R,5S)-dethiobiotin + ADP + phosphate + 3 H(+)</text>
        <dbReference type="Rhea" id="RHEA:15805"/>
        <dbReference type="ChEBI" id="CHEBI:15378"/>
        <dbReference type="ChEBI" id="CHEBI:16526"/>
        <dbReference type="ChEBI" id="CHEBI:30616"/>
        <dbReference type="ChEBI" id="CHEBI:43474"/>
        <dbReference type="ChEBI" id="CHEBI:149469"/>
        <dbReference type="ChEBI" id="CHEBI:149473"/>
        <dbReference type="ChEBI" id="CHEBI:456216"/>
        <dbReference type="EC" id="6.3.3.3"/>
    </reaction>
</comment>
<dbReference type="EC" id="6.3.3.3" evidence="9"/>
<evidence type="ECO:0000313" key="11">
    <source>
        <dbReference type="Proteomes" id="UP000063234"/>
    </source>
</evidence>
<evidence type="ECO:0000256" key="5">
    <source>
        <dbReference type="ARBA" id="ARBA00022756"/>
    </source>
</evidence>
<keyword evidence="11" id="KW-1185">Reference proteome</keyword>
<dbReference type="NCBIfam" id="TIGR00347">
    <property type="entry name" value="bioD"/>
    <property type="match status" value="1"/>
</dbReference>
<dbReference type="PIRSF" id="PIRSF006755">
    <property type="entry name" value="DTB_synth"/>
    <property type="match status" value="1"/>
</dbReference>
<keyword evidence="7 9" id="KW-0460">Magnesium</keyword>
<dbReference type="CDD" id="cd03109">
    <property type="entry name" value="DTBS"/>
    <property type="match status" value="1"/>
</dbReference>
<name>A0A0S3QUS0_THET7</name>
<feature type="active site" evidence="9">
    <location>
        <position position="38"/>
    </location>
</feature>
<evidence type="ECO:0000256" key="6">
    <source>
        <dbReference type="ARBA" id="ARBA00022840"/>
    </source>
</evidence>
<reference evidence="11" key="1">
    <citation type="journal article" date="2018" name="Science">
        <title>A primordial and reversible TCA cycle in a facultatively chemolithoautotrophic thermophile.</title>
        <authorList>
            <person name="Nunoura T."/>
            <person name="Chikaraishi Y."/>
            <person name="Izaki R."/>
            <person name="Suwa T."/>
            <person name="Sato T."/>
            <person name="Harada T."/>
            <person name="Mori K."/>
            <person name="Kato Y."/>
            <person name="Miyazaki M."/>
            <person name="Shimamura S."/>
            <person name="Yanagawa K."/>
            <person name="Shuto A."/>
            <person name="Ohkouchi N."/>
            <person name="Fujita N."/>
            <person name="Takaki Y."/>
            <person name="Atomi H."/>
            <person name="Takai K."/>
        </authorList>
    </citation>
    <scope>NUCLEOTIDE SEQUENCE [LARGE SCALE GENOMIC DNA]</scope>
    <source>
        <strain evidence="11">DSM 17441 / JCM 13301 / NBRC 103674 / ABI70S6</strain>
    </source>
</reference>
<dbReference type="HAMAP" id="MF_00336">
    <property type="entry name" value="BioD"/>
    <property type="match status" value="1"/>
</dbReference>
<evidence type="ECO:0000256" key="3">
    <source>
        <dbReference type="ARBA" id="ARBA00022723"/>
    </source>
</evidence>
<keyword evidence="6 9" id="KW-0067">ATP-binding</keyword>
<feature type="binding site" evidence="9">
    <location>
        <position position="42"/>
    </location>
    <ligand>
        <name>substrate</name>
    </ligand>
</feature>
<comment type="cofactor">
    <cofactor evidence="9">
        <name>Mg(2+)</name>
        <dbReference type="ChEBI" id="CHEBI:18420"/>
    </cofactor>
</comment>
<dbReference type="OrthoDB" id="9802097at2"/>
<comment type="pathway">
    <text evidence="9">Cofactor biosynthesis; biotin biosynthesis; biotin from 7,8-diaminononanoate: step 1/2.</text>
</comment>
<evidence type="ECO:0000256" key="2">
    <source>
        <dbReference type="ARBA" id="ARBA00022598"/>
    </source>
</evidence>
<dbReference type="InterPro" id="IPR004472">
    <property type="entry name" value="DTB_synth_BioD"/>
</dbReference>
<dbReference type="Pfam" id="PF13500">
    <property type="entry name" value="AAA_26"/>
    <property type="match status" value="1"/>
</dbReference>
<evidence type="ECO:0000313" key="10">
    <source>
        <dbReference type="EMBL" id="BAT72088.1"/>
    </source>
</evidence>
<evidence type="ECO:0000256" key="4">
    <source>
        <dbReference type="ARBA" id="ARBA00022741"/>
    </source>
</evidence>
<dbReference type="UniPathway" id="UPA00078">
    <property type="reaction ID" value="UER00161"/>
</dbReference>
<keyword evidence="4 9" id="KW-0547">Nucleotide-binding</keyword>
<dbReference type="KEGG" id="ttk:TST_1301"/>
<dbReference type="GO" id="GO:0009102">
    <property type="term" value="P:biotin biosynthetic process"/>
    <property type="evidence" value="ECO:0007669"/>
    <property type="project" value="UniProtKB-UniRule"/>
</dbReference>
<feature type="binding site" evidence="9">
    <location>
        <position position="111"/>
    </location>
    <ligand>
        <name>Mg(2+)</name>
        <dbReference type="ChEBI" id="CHEBI:18420"/>
    </ligand>
</feature>
<protein>
    <recommendedName>
        <fullName evidence="9">ATP-dependent dethiobiotin synthetase BioD</fullName>
        <ecNumber evidence="9">6.3.3.3</ecNumber>
    </recommendedName>
    <alternativeName>
        <fullName evidence="9">DTB synthetase</fullName>
        <shortName evidence="9">DTBS</shortName>
    </alternativeName>
    <alternativeName>
        <fullName evidence="9">Dethiobiotin synthase</fullName>
    </alternativeName>
</protein>
<dbReference type="GO" id="GO:0005829">
    <property type="term" value="C:cytosol"/>
    <property type="evidence" value="ECO:0007669"/>
    <property type="project" value="TreeGrafter"/>
</dbReference>
<evidence type="ECO:0000256" key="7">
    <source>
        <dbReference type="ARBA" id="ARBA00022842"/>
    </source>
</evidence>
<dbReference type="RefSeq" id="WP_068550080.1">
    <property type="nucleotide sequence ID" value="NZ_AP013035.1"/>
</dbReference>
<comment type="subcellular location">
    <subcellularLocation>
        <location evidence="9">Cytoplasm</location>
    </subcellularLocation>
</comment>
<comment type="similarity">
    <text evidence="9">Belongs to the dethiobiotin synthetase family.</text>
</comment>
<evidence type="ECO:0000256" key="8">
    <source>
        <dbReference type="ARBA" id="ARBA00047386"/>
    </source>
</evidence>
<dbReference type="EMBL" id="AP013035">
    <property type="protein sequence ID" value="BAT72088.1"/>
    <property type="molecule type" value="Genomic_DNA"/>
</dbReference>
<feature type="binding site" evidence="9">
    <location>
        <begin position="111"/>
        <end position="114"/>
    </location>
    <ligand>
        <name>ATP</name>
        <dbReference type="ChEBI" id="CHEBI:30616"/>
    </ligand>
</feature>
<dbReference type="GO" id="GO:0004141">
    <property type="term" value="F:dethiobiotin synthase activity"/>
    <property type="evidence" value="ECO:0007669"/>
    <property type="project" value="UniProtKB-UniRule"/>
</dbReference>
<evidence type="ECO:0000256" key="9">
    <source>
        <dbReference type="HAMAP-Rule" id="MF_00336"/>
    </source>
</evidence>
<dbReference type="PANTHER" id="PTHR43210">
    <property type="entry name" value="DETHIOBIOTIN SYNTHETASE"/>
    <property type="match status" value="1"/>
</dbReference>
<proteinExistence type="inferred from homology"/>
<keyword evidence="2 9" id="KW-0436">Ligase</keyword>